<evidence type="ECO:0000313" key="5">
    <source>
        <dbReference type="EMBL" id="KAF8450506.1"/>
    </source>
</evidence>
<dbReference type="PROSITE" id="PS00383">
    <property type="entry name" value="TYR_PHOSPHATASE_1"/>
    <property type="match status" value="1"/>
</dbReference>
<dbReference type="PROSITE" id="PS50054">
    <property type="entry name" value="TYR_PHOSPHATASE_DUAL"/>
    <property type="match status" value="1"/>
</dbReference>
<feature type="domain" description="Tyrosine specific protein phosphatases" evidence="4">
    <location>
        <begin position="69"/>
        <end position="127"/>
    </location>
</feature>
<organism evidence="5 6">
    <name type="scientific">Boletus edulis BED1</name>
    <dbReference type="NCBI Taxonomy" id="1328754"/>
    <lineage>
        <taxon>Eukaryota</taxon>
        <taxon>Fungi</taxon>
        <taxon>Dikarya</taxon>
        <taxon>Basidiomycota</taxon>
        <taxon>Agaricomycotina</taxon>
        <taxon>Agaricomycetes</taxon>
        <taxon>Agaricomycetidae</taxon>
        <taxon>Boletales</taxon>
        <taxon>Boletineae</taxon>
        <taxon>Boletaceae</taxon>
        <taxon>Boletoideae</taxon>
        <taxon>Boletus</taxon>
    </lineage>
</organism>
<evidence type="ECO:0000313" key="6">
    <source>
        <dbReference type="Proteomes" id="UP001194468"/>
    </source>
</evidence>
<dbReference type="Pfam" id="PF00782">
    <property type="entry name" value="DSPc"/>
    <property type="match status" value="1"/>
</dbReference>
<dbReference type="EMBL" id="WHUW01000002">
    <property type="protein sequence ID" value="KAF8450506.1"/>
    <property type="molecule type" value="Genomic_DNA"/>
</dbReference>
<dbReference type="CDD" id="cd14498">
    <property type="entry name" value="DSP"/>
    <property type="match status" value="1"/>
</dbReference>
<evidence type="ECO:0000259" key="4">
    <source>
        <dbReference type="PROSITE" id="PS50056"/>
    </source>
</evidence>
<dbReference type="PANTHER" id="PTHR46377:SF1">
    <property type="entry name" value="DUAL SPECIFICITY PROTEIN PHOSPHATASE 19"/>
    <property type="match status" value="1"/>
</dbReference>
<dbReference type="SUPFAM" id="SSF52799">
    <property type="entry name" value="(Phosphotyrosine protein) phosphatases II"/>
    <property type="match status" value="1"/>
</dbReference>
<dbReference type="InterPro" id="IPR000340">
    <property type="entry name" value="Dual-sp_phosphatase_cat-dom"/>
</dbReference>
<dbReference type="Proteomes" id="UP001194468">
    <property type="component" value="Unassembled WGS sequence"/>
</dbReference>
<dbReference type="GO" id="GO:0005737">
    <property type="term" value="C:cytoplasm"/>
    <property type="evidence" value="ECO:0007669"/>
    <property type="project" value="TreeGrafter"/>
</dbReference>
<dbReference type="InterPro" id="IPR020422">
    <property type="entry name" value="TYR_PHOSPHATASE_DUAL_dom"/>
</dbReference>
<accession>A0AAD4C6P7</accession>
<dbReference type="AlphaFoldDB" id="A0AAD4C6P7"/>
<sequence>MGWKNVDTVIPGRLYLGNIHAARSPRSITERRITHIVSVCDDAIPAEIPESGIAHLRVPVEDVDFADLLVWLPTTCQFIEQAIAAGGVVLVHCNQGLTRSATVVAAYLMCTRRIDATQAMSAVRQAREQVWFNAGFHEQLFLFELCRYQPSPACPYYVGWRQKLAAHLAGQT</sequence>
<dbReference type="GO" id="GO:0008579">
    <property type="term" value="F:JUN kinase phosphatase activity"/>
    <property type="evidence" value="ECO:0007669"/>
    <property type="project" value="TreeGrafter"/>
</dbReference>
<dbReference type="SMART" id="SM00195">
    <property type="entry name" value="DSPc"/>
    <property type="match status" value="1"/>
</dbReference>
<evidence type="ECO:0000259" key="3">
    <source>
        <dbReference type="PROSITE" id="PS50054"/>
    </source>
</evidence>
<evidence type="ECO:0000256" key="2">
    <source>
        <dbReference type="ARBA" id="ARBA00022912"/>
    </source>
</evidence>
<gene>
    <name evidence="5" type="ORF">L210DRAFT_3385120</name>
</gene>
<feature type="domain" description="Tyrosine-protein phosphatase" evidence="3">
    <location>
        <begin position="5"/>
        <end position="149"/>
    </location>
</feature>
<proteinExistence type="predicted"/>
<keyword evidence="2" id="KW-0904">Protein phosphatase</keyword>
<evidence type="ECO:0000256" key="1">
    <source>
        <dbReference type="ARBA" id="ARBA00022801"/>
    </source>
</evidence>
<reference evidence="5" key="2">
    <citation type="journal article" date="2020" name="Nat. Commun.">
        <title>Large-scale genome sequencing of mycorrhizal fungi provides insights into the early evolution of symbiotic traits.</title>
        <authorList>
            <person name="Miyauchi S."/>
            <person name="Kiss E."/>
            <person name="Kuo A."/>
            <person name="Drula E."/>
            <person name="Kohler A."/>
            <person name="Sanchez-Garcia M."/>
            <person name="Morin E."/>
            <person name="Andreopoulos B."/>
            <person name="Barry K.W."/>
            <person name="Bonito G."/>
            <person name="Buee M."/>
            <person name="Carver A."/>
            <person name="Chen C."/>
            <person name="Cichocki N."/>
            <person name="Clum A."/>
            <person name="Culley D."/>
            <person name="Crous P.W."/>
            <person name="Fauchery L."/>
            <person name="Girlanda M."/>
            <person name="Hayes R.D."/>
            <person name="Keri Z."/>
            <person name="LaButti K."/>
            <person name="Lipzen A."/>
            <person name="Lombard V."/>
            <person name="Magnuson J."/>
            <person name="Maillard F."/>
            <person name="Murat C."/>
            <person name="Nolan M."/>
            <person name="Ohm R.A."/>
            <person name="Pangilinan J."/>
            <person name="Pereira M.F."/>
            <person name="Perotto S."/>
            <person name="Peter M."/>
            <person name="Pfister S."/>
            <person name="Riley R."/>
            <person name="Sitrit Y."/>
            <person name="Stielow J.B."/>
            <person name="Szollosi G."/>
            <person name="Zifcakova L."/>
            <person name="Stursova M."/>
            <person name="Spatafora J.W."/>
            <person name="Tedersoo L."/>
            <person name="Vaario L.M."/>
            <person name="Yamada A."/>
            <person name="Yan M."/>
            <person name="Wang P."/>
            <person name="Xu J."/>
            <person name="Bruns T."/>
            <person name="Baldrian P."/>
            <person name="Vilgalys R."/>
            <person name="Dunand C."/>
            <person name="Henrissat B."/>
            <person name="Grigoriev I.V."/>
            <person name="Hibbett D."/>
            <person name="Nagy L.G."/>
            <person name="Martin F.M."/>
        </authorList>
    </citation>
    <scope>NUCLEOTIDE SEQUENCE</scope>
    <source>
        <strain evidence="5">BED1</strain>
    </source>
</reference>
<comment type="caution">
    <text evidence="5">The sequence shown here is derived from an EMBL/GenBank/DDBJ whole genome shotgun (WGS) entry which is preliminary data.</text>
</comment>
<dbReference type="Gene3D" id="3.90.190.10">
    <property type="entry name" value="Protein tyrosine phosphatase superfamily"/>
    <property type="match status" value="1"/>
</dbReference>
<dbReference type="InterPro" id="IPR029021">
    <property type="entry name" value="Prot-tyrosine_phosphatase-like"/>
</dbReference>
<keyword evidence="6" id="KW-1185">Reference proteome</keyword>
<dbReference type="PROSITE" id="PS50056">
    <property type="entry name" value="TYR_PHOSPHATASE_2"/>
    <property type="match status" value="1"/>
</dbReference>
<dbReference type="PANTHER" id="PTHR46377">
    <property type="entry name" value="DUAL SPECIFICITY PROTEIN PHOSPHATASE 19"/>
    <property type="match status" value="1"/>
</dbReference>
<name>A0AAD4C6P7_BOLED</name>
<keyword evidence="1" id="KW-0378">Hydrolase</keyword>
<dbReference type="InterPro" id="IPR000387">
    <property type="entry name" value="Tyr_Pase_dom"/>
</dbReference>
<reference evidence="5" key="1">
    <citation type="submission" date="2019-10" db="EMBL/GenBank/DDBJ databases">
        <authorList>
            <consortium name="DOE Joint Genome Institute"/>
            <person name="Kuo A."/>
            <person name="Miyauchi S."/>
            <person name="Kiss E."/>
            <person name="Drula E."/>
            <person name="Kohler A."/>
            <person name="Sanchez-Garcia M."/>
            <person name="Andreopoulos B."/>
            <person name="Barry K.W."/>
            <person name="Bonito G."/>
            <person name="Buee M."/>
            <person name="Carver A."/>
            <person name="Chen C."/>
            <person name="Cichocki N."/>
            <person name="Clum A."/>
            <person name="Culley D."/>
            <person name="Crous P.W."/>
            <person name="Fauchery L."/>
            <person name="Girlanda M."/>
            <person name="Hayes R."/>
            <person name="Keri Z."/>
            <person name="LaButti K."/>
            <person name="Lipzen A."/>
            <person name="Lombard V."/>
            <person name="Magnuson J."/>
            <person name="Maillard F."/>
            <person name="Morin E."/>
            <person name="Murat C."/>
            <person name="Nolan M."/>
            <person name="Ohm R."/>
            <person name="Pangilinan J."/>
            <person name="Pereira M."/>
            <person name="Perotto S."/>
            <person name="Peter M."/>
            <person name="Riley R."/>
            <person name="Sitrit Y."/>
            <person name="Stielow B."/>
            <person name="Szollosi G."/>
            <person name="Zifcakova L."/>
            <person name="Stursova M."/>
            <person name="Spatafora J.W."/>
            <person name="Tedersoo L."/>
            <person name="Vaario L.-M."/>
            <person name="Yamada A."/>
            <person name="Yan M."/>
            <person name="Wang P."/>
            <person name="Xu J."/>
            <person name="Bruns T."/>
            <person name="Baldrian P."/>
            <person name="Vilgalys R."/>
            <person name="Henrissat B."/>
            <person name="Grigoriev I.V."/>
            <person name="Hibbett D."/>
            <person name="Nagy L.G."/>
            <person name="Martin F.M."/>
        </authorList>
    </citation>
    <scope>NUCLEOTIDE SEQUENCE</scope>
    <source>
        <strain evidence="5">BED1</strain>
    </source>
</reference>
<protein>
    <submittedName>
        <fullName evidence="5">Protein-tyrosine phosphatase-like protein</fullName>
    </submittedName>
</protein>
<dbReference type="InterPro" id="IPR016130">
    <property type="entry name" value="Tyr_Pase_AS"/>
</dbReference>